<evidence type="ECO:0000256" key="2">
    <source>
        <dbReference type="ARBA" id="ARBA00022723"/>
    </source>
</evidence>
<feature type="domain" description="Zn(2)-C6 fungal-type" evidence="7">
    <location>
        <begin position="18"/>
        <end position="48"/>
    </location>
</feature>
<dbReference type="PROSITE" id="PS50048">
    <property type="entry name" value="ZN2_CY6_FUNGAL_2"/>
    <property type="match status" value="1"/>
</dbReference>
<gene>
    <name evidence="8" type="ORF">N7468_007527</name>
</gene>
<evidence type="ECO:0000256" key="5">
    <source>
        <dbReference type="ARBA" id="ARBA00023163"/>
    </source>
</evidence>
<dbReference type="RefSeq" id="XP_058329713.1">
    <property type="nucleotide sequence ID" value="XM_058476823.1"/>
</dbReference>
<dbReference type="Pfam" id="PF00172">
    <property type="entry name" value="Zn_clus"/>
    <property type="match status" value="1"/>
</dbReference>
<dbReference type="GeneID" id="83204126"/>
<dbReference type="AlphaFoldDB" id="A0A9W9NU82"/>
<keyword evidence="9" id="KW-1185">Reference proteome</keyword>
<dbReference type="InterPro" id="IPR036864">
    <property type="entry name" value="Zn2-C6_fun-type_DNA-bd_sf"/>
</dbReference>
<keyword evidence="5" id="KW-0804">Transcription</keyword>
<dbReference type="InterPro" id="IPR001138">
    <property type="entry name" value="Zn2Cys6_DnaBD"/>
</dbReference>
<dbReference type="GO" id="GO:0008270">
    <property type="term" value="F:zinc ion binding"/>
    <property type="evidence" value="ECO:0007669"/>
    <property type="project" value="InterPro"/>
</dbReference>
<dbReference type="Gene3D" id="4.10.240.10">
    <property type="entry name" value="Zn(2)-C6 fungal-type DNA-binding domain"/>
    <property type="match status" value="1"/>
</dbReference>
<evidence type="ECO:0000256" key="3">
    <source>
        <dbReference type="ARBA" id="ARBA00023015"/>
    </source>
</evidence>
<dbReference type="PROSITE" id="PS00463">
    <property type="entry name" value="ZN2_CY6_FUNGAL_1"/>
    <property type="match status" value="1"/>
</dbReference>
<sequence>MIRRALQPTKMDACATQSCQRCRTQKRRCDKLPPICGLCQRLNKECYYPGPADKPRLLSVPNWADLTLFNLSHTIETQVSRLVGDGLQLESAAAQYFRTVHTWFPIISEEKYFALLKDVRVWNHSAPSDLGLLILSMALVTSEPMNGSIISSANSLYFSLKAFIGLLEGLGENSLHLIQARLLLTIFEIGHGIYPAAYISSAATVHAAAALGISEVKDGHPKRFGGPQSAEEAWSTWRGVIIANRYATLESEQAPNVAPRHMHLVSDKTVTEGLRSISLDPFTRLAHASQLLDESITHLHATGKNSLEGGAEGVQIGIHITSFLATFQNNEKIIHPLSDPALAICRSAMLDLLERGIDAVYRANEACVSTSLNILTSLIQEISLGKGSFLPISVPAFSVFISYSLYKAAMLYLGVPVISQNAKSRSPIPALKALLCHLGTRWLAAKHYLEKIEAAQAKAL</sequence>
<dbReference type="InterPro" id="IPR050815">
    <property type="entry name" value="TF_fung"/>
</dbReference>
<dbReference type="CDD" id="cd00067">
    <property type="entry name" value="GAL4"/>
    <property type="match status" value="1"/>
</dbReference>
<accession>A0A9W9NU82</accession>
<keyword evidence="6" id="KW-0539">Nucleus</keyword>
<protein>
    <recommendedName>
        <fullName evidence="7">Zn(2)-C6 fungal-type domain-containing protein</fullName>
    </recommendedName>
</protein>
<organism evidence="8 9">
    <name type="scientific">Penicillium chermesinum</name>
    <dbReference type="NCBI Taxonomy" id="63820"/>
    <lineage>
        <taxon>Eukaryota</taxon>
        <taxon>Fungi</taxon>
        <taxon>Dikarya</taxon>
        <taxon>Ascomycota</taxon>
        <taxon>Pezizomycotina</taxon>
        <taxon>Eurotiomycetes</taxon>
        <taxon>Eurotiomycetidae</taxon>
        <taxon>Eurotiales</taxon>
        <taxon>Aspergillaceae</taxon>
        <taxon>Penicillium</taxon>
    </lineage>
</organism>
<reference evidence="8" key="1">
    <citation type="submission" date="2022-11" db="EMBL/GenBank/DDBJ databases">
        <authorList>
            <person name="Petersen C."/>
        </authorList>
    </citation>
    <scope>NUCLEOTIDE SEQUENCE</scope>
    <source>
        <strain evidence="8">IBT 19713</strain>
    </source>
</reference>
<evidence type="ECO:0000256" key="4">
    <source>
        <dbReference type="ARBA" id="ARBA00023125"/>
    </source>
</evidence>
<reference evidence="8" key="2">
    <citation type="journal article" date="2023" name="IMA Fungus">
        <title>Comparative genomic study of the Penicillium genus elucidates a diverse pangenome and 15 lateral gene transfer events.</title>
        <authorList>
            <person name="Petersen C."/>
            <person name="Sorensen T."/>
            <person name="Nielsen M.R."/>
            <person name="Sondergaard T.E."/>
            <person name="Sorensen J.L."/>
            <person name="Fitzpatrick D.A."/>
            <person name="Frisvad J.C."/>
            <person name="Nielsen K.L."/>
        </authorList>
    </citation>
    <scope>NUCLEOTIDE SEQUENCE</scope>
    <source>
        <strain evidence="8">IBT 19713</strain>
    </source>
</reference>
<dbReference type="SMART" id="SM00066">
    <property type="entry name" value="GAL4"/>
    <property type="match status" value="1"/>
</dbReference>
<dbReference type="GO" id="GO:0003677">
    <property type="term" value="F:DNA binding"/>
    <property type="evidence" value="ECO:0007669"/>
    <property type="project" value="UniProtKB-KW"/>
</dbReference>
<dbReference type="GO" id="GO:0005634">
    <property type="term" value="C:nucleus"/>
    <property type="evidence" value="ECO:0007669"/>
    <property type="project" value="UniProtKB-SubCell"/>
</dbReference>
<proteinExistence type="predicted"/>
<dbReference type="EMBL" id="JAPQKS010000005">
    <property type="protein sequence ID" value="KAJ5226302.1"/>
    <property type="molecule type" value="Genomic_DNA"/>
</dbReference>
<evidence type="ECO:0000313" key="9">
    <source>
        <dbReference type="Proteomes" id="UP001150941"/>
    </source>
</evidence>
<name>A0A9W9NU82_9EURO</name>
<dbReference type="Proteomes" id="UP001150941">
    <property type="component" value="Unassembled WGS sequence"/>
</dbReference>
<keyword evidence="4" id="KW-0238">DNA-binding</keyword>
<dbReference type="OrthoDB" id="270167at2759"/>
<dbReference type="CDD" id="cd12148">
    <property type="entry name" value="fungal_TF_MHR"/>
    <property type="match status" value="1"/>
</dbReference>
<evidence type="ECO:0000313" key="8">
    <source>
        <dbReference type="EMBL" id="KAJ5226302.1"/>
    </source>
</evidence>
<dbReference type="PANTHER" id="PTHR47338">
    <property type="entry name" value="ZN(II)2CYS6 TRANSCRIPTION FACTOR (EUROFUNG)-RELATED"/>
    <property type="match status" value="1"/>
</dbReference>
<evidence type="ECO:0000256" key="1">
    <source>
        <dbReference type="ARBA" id="ARBA00004123"/>
    </source>
</evidence>
<keyword evidence="3" id="KW-0805">Transcription regulation</keyword>
<comment type="subcellular location">
    <subcellularLocation>
        <location evidence="1">Nucleus</location>
    </subcellularLocation>
</comment>
<dbReference type="GO" id="GO:0000981">
    <property type="term" value="F:DNA-binding transcription factor activity, RNA polymerase II-specific"/>
    <property type="evidence" value="ECO:0007669"/>
    <property type="project" value="InterPro"/>
</dbReference>
<dbReference type="PANTHER" id="PTHR47338:SF20">
    <property type="entry name" value="ZN(II)2CYS6 TRANSCRIPTION FACTOR (EUROFUNG)"/>
    <property type="match status" value="1"/>
</dbReference>
<comment type="caution">
    <text evidence="8">The sequence shown here is derived from an EMBL/GenBank/DDBJ whole genome shotgun (WGS) entry which is preliminary data.</text>
</comment>
<evidence type="ECO:0000256" key="6">
    <source>
        <dbReference type="ARBA" id="ARBA00023242"/>
    </source>
</evidence>
<evidence type="ECO:0000259" key="7">
    <source>
        <dbReference type="PROSITE" id="PS50048"/>
    </source>
</evidence>
<dbReference type="SUPFAM" id="SSF57701">
    <property type="entry name" value="Zn2/Cys6 DNA-binding domain"/>
    <property type="match status" value="1"/>
</dbReference>
<keyword evidence="2" id="KW-0479">Metal-binding</keyword>